<dbReference type="InterPro" id="IPR018200">
    <property type="entry name" value="USP_CS"/>
</dbReference>
<feature type="compositionally biased region" description="Polar residues" evidence="3">
    <location>
        <begin position="186"/>
        <end position="195"/>
    </location>
</feature>
<evidence type="ECO:0000313" key="6">
    <source>
        <dbReference type="Proteomes" id="UP000708208"/>
    </source>
</evidence>
<keyword evidence="2" id="KW-0788">Thiol protease</keyword>
<comment type="caution">
    <text evidence="5">The sequence shown here is derived from an EMBL/GenBank/DDBJ whole genome shotgun (WGS) entry which is preliminary data.</text>
</comment>
<feature type="compositionally biased region" description="Basic and acidic residues" evidence="3">
    <location>
        <begin position="238"/>
        <end position="262"/>
    </location>
</feature>
<dbReference type="InterPro" id="IPR028889">
    <property type="entry name" value="USP"/>
</dbReference>
<dbReference type="EMBL" id="CAJVCH010538548">
    <property type="protein sequence ID" value="CAG7826080.1"/>
    <property type="molecule type" value="Genomic_DNA"/>
</dbReference>
<dbReference type="Proteomes" id="UP000708208">
    <property type="component" value="Unassembled WGS sequence"/>
</dbReference>
<proteinExistence type="inferred from homology"/>
<name>A0A8J2PXW9_9HEXA</name>
<evidence type="ECO:0000256" key="2">
    <source>
        <dbReference type="RuleBase" id="RU366025"/>
    </source>
</evidence>
<feature type="compositionally biased region" description="Basic and acidic residues" evidence="3">
    <location>
        <begin position="210"/>
        <end position="219"/>
    </location>
</feature>
<dbReference type="FunFam" id="3.90.70.10:FF:000083">
    <property type="entry name" value="Uncharacterized protein, isoform B"/>
    <property type="match status" value="1"/>
</dbReference>
<feature type="compositionally biased region" description="Polar residues" evidence="3">
    <location>
        <begin position="360"/>
        <end position="370"/>
    </location>
</feature>
<feature type="compositionally biased region" description="Polar residues" evidence="3">
    <location>
        <begin position="220"/>
        <end position="237"/>
    </location>
</feature>
<feature type="compositionally biased region" description="Basic and acidic residues" evidence="3">
    <location>
        <begin position="455"/>
        <end position="470"/>
    </location>
</feature>
<dbReference type="PANTHER" id="PTHR21646">
    <property type="entry name" value="UBIQUITIN CARBOXYL-TERMINAL HYDROLASE"/>
    <property type="match status" value="1"/>
</dbReference>
<keyword evidence="2" id="KW-0378">Hydrolase</keyword>
<dbReference type="CDD" id="cd02674">
    <property type="entry name" value="Peptidase_C19R"/>
    <property type="match status" value="1"/>
</dbReference>
<evidence type="ECO:0000259" key="4">
    <source>
        <dbReference type="PROSITE" id="PS50235"/>
    </source>
</evidence>
<dbReference type="AlphaFoldDB" id="A0A8J2PXW9"/>
<feature type="compositionally biased region" description="Polar residues" evidence="3">
    <location>
        <begin position="296"/>
        <end position="307"/>
    </location>
</feature>
<dbReference type="EC" id="3.4.19.12" evidence="2"/>
<feature type="region of interest" description="Disordered" evidence="3">
    <location>
        <begin position="97"/>
        <end position="140"/>
    </location>
</feature>
<evidence type="ECO:0000256" key="1">
    <source>
        <dbReference type="ARBA" id="ARBA00000707"/>
    </source>
</evidence>
<dbReference type="InterPro" id="IPR050185">
    <property type="entry name" value="Ub_carboxyl-term_hydrolase"/>
</dbReference>
<feature type="compositionally biased region" description="Polar residues" evidence="3">
    <location>
        <begin position="263"/>
        <end position="276"/>
    </location>
</feature>
<dbReference type="PROSITE" id="PS50235">
    <property type="entry name" value="USP_3"/>
    <property type="match status" value="1"/>
</dbReference>
<dbReference type="OrthoDB" id="10009867at2759"/>
<dbReference type="GO" id="GO:0016579">
    <property type="term" value="P:protein deubiquitination"/>
    <property type="evidence" value="ECO:0007669"/>
    <property type="project" value="InterPro"/>
</dbReference>
<accession>A0A8J2PXW9</accession>
<dbReference type="GO" id="GO:0004843">
    <property type="term" value="F:cysteine-type deubiquitinase activity"/>
    <property type="evidence" value="ECO:0007669"/>
    <property type="project" value="UniProtKB-UniRule"/>
</dbReference>
<comment type="similarity">
    <text evidence="2">Belongs to the peptidase C19 family.</text>
</comment>
<dbReference type="Pfam" id="PF00443">
    <property type="entry name" value="UCH"/>
    <property type="match status" value="1"/>
</dbReference>
<dbReference type="InterPro" id="IPR001394">
    <property type="entry name" value="Peptidase_C19_UCH"/>
</dbReference>
<feature type="non-terminal residue" evidence="5">
    <location>
        <position position="1"/>
    </location>
</feature>
<feature type="domain" description="USP" evidence="4">
    <location>
        <begin position="512"/>
        <end position="843"/>
    </location>
</feature>
<keyword evidence="6" id="KW-1185">Reference proteome</keyword>
<gene>
    <name evidence="5" type="ORF">AFUS01_LOCUS36151</name>
</gene>
<evidence type="ECO:0000256" key="3">
    <source>
        <dbReference type="SAM" id="MobiDB-lite"/>
    </source>
</evidence>
<feature type="compositionally biased region" description="Low complexity" evidence="3">
    <location>
        <begin position="341"/>
        <end position="351"/>
    </location>
</feature>
<reference evidence="5" key="1">
    <citation type="submission" date="2021-06" db="EMBL/GenBank/DDBJ databases">
        <authorList>
            <person name="Hodson N. C."/>
            <person name="Mongue J. A."/>
            <person name="Jaron S. K."/>
        </authorList>
    </citation>
    <scope>NUCLEOTIDE SEQUENCE</scope>
</reference>
<evidence type="ECO:0000313" key="5">
    <source>
        <dbReference type="EMBL" id="CAG7826080.1"/>
    </source>
</evidence>
<feature type="region of interest" description="Disordered" evidence="3">
    <location>
        <begin position="178"/>
        <end position="370"/>
    </location>
</feature>
<dbReference type="PROSITE" id="PS00973">
    <property type="entry name" value="USP_2"/>
    <property type="match status" value="1"/>
</dbReference>
<keyword evidence="2" id="KW-0645">Protease</keyword>
<sequence>SCVVSSESTSATPTNSVVSKLCKNEGDLIMDRDVENNDDTSSSSPALDRSASLKFGRTLLVPTPLLPPPSSSLTKTLMATPSVSQIMSMLLTVPSTVSKSKLKGKSESDSNANVLDGKKGLKSNAGSGILPPSPSGSNLNKKAEIGVKKSFLKPNPLSSTKVQTKSKVIIHKFKLEEDSAERSNKSPESTRNSSELPLEEKTSSGVSRKSSTEDSRHSNDSVTVTISPRKSLSTKINAESRGESKNNESKNEAKKNDAKNDTKIITTTKSCENNGEASTSAIITITTPPNNSSSSLENNAGVSSGRSKTLAAVGIKRESSPLSGDEDQTCASATIKLSPDQLQPQEQQQHLLQERRSVTKSRSSSPLTSITVTLSAPKRLTTTAAASPAVVDSSNNSVDSDTNSNSKAPTPPPLPKVSVTPYVSSYRLKRDQDNVTTDGMAGPHSSKYAPSQRQGKSDPERTSTEREHRGPRNTAYVNSTSDSSDNDSEEYSRSPPTGGRFRARDAEKAGLTGLRNIGNTCFMNSVVQCLSNTKPLLEYVNQDSYANDINTTTSSMKGALMRAFTQVIQELWRETRPVDTSAFKDQIQRFAPRFMGYSQQDAQEFLRYLLEGLHEDVNRVTSKPKPILTDIDDSLSDPQKAAESWKRYLRYDDSKIVDIFVGQLKSTLKCTTCGHCSVTFDPFWDLSLPIPPRASSTKLSNCFELFNREEVLDGDEKPTCSKCQCRRKCTKSLSIQKFPRILVIHLKRFSPNERYRGKLSTSVEYPLKGLDLTAFSANPSQGCTFNLYGISNHSGSTYSGHYIAYCKHPYSGEWHCYNDSRVSPVTTNSVISSEGYVLFYEMAGQSSHL</sequence>
<comment type="catalytic activity">
    <reaction evidence="1 2">
        <text>Thiol-dependent hydrolysis of ester, thioester, amide, peptide and isopeptide bonds formed by the C-terminal Gly of ubiquitin (a 76-residue protein attached to proteins as an intracellular targeting signal).</text>
        <dbReference type="EC" id="3.4.19.12"/>
    </reaction>
</comment>
<dbReference type="GO" id="GO:0006508">
    <property type="term" value="P:proteolysis"/>
    <property type="evidence" value="ECO:0007669"/>
    <property type="project" value="UniProtKB-KW"/>
</dbReference>
<protein>
    <recommendedName>
        <fullName evidence="2">Ubiquitin carboxyl-terminal hydrolase</fullName>
        <ecNumber evidence="2">3.4.19.12</ecNumber>
    </recommendedName>
</protein>
<dbReference type="PANTHER" id="PTHR21646:SF23">
    <property type="entry name" value="UBIQUITIN CARBOXYL-TERMINAL HYDROLASE USP2"/>
    <property type="match status" value="1"/>
</dbReference>
<dbReference type="PROSITE" id="PS00972">
    <property type="entry name" value="USP_1"/>
    <property type="match status" value="1"/>
</dbReference>
<feature type="compositionally biased region" description="Low complexity" evidence="3">
    <location>
        <begin position="384"/>
        <end position="406"/>
    </location>
</feature>
<feature type="region of interest" description="Disordered" evidence="3">
    <location>
        <begin position="384"/>
        <end position="503"/>
    </location>
</feature>
<keyword evidence="2" id="KW-0833">Ubl conjugation pathway</keyword>
<organism evidence="5 6">
    <name type="scientific">Allacma fusca</name>
    <dbReference type="NCBI Taxonomy" id="39272"/>
    <lineage>
        <taxon>Eukaryota</taxon>
        <taxon>Metazoa</taxon>
        <taxon>Ecdysozoa</taxon>
        <taxon>Arthropoda</taxon>
        <taxon>Hexapoda</taxon>
        <taxon>Collembola</taxon>
        <taxon>Symphypleona</taxon>
        <taxon>Sminthuridae</taxon>
        <taxon>Allacma</taxon>
    </lineage>
</organism>
<feature type="compositionally biased region" description="Low complexity" evidence="3">
    <location>
        <begin position="277"/>
        <end position="295"/>
    </location>
</feature>